<dbReference type="GO" id="GO:0006629">
    <property type="term" value="P:lipid metabolic process"/>
    <property type="evidence" value="ECO:0007669"/>
    <property type="project" value="InterPro"/>
</dbReference>
<evidence type="ECO:0000313" key="2">
    <source>
        <dbReference type="EMBL" id="CAL6064668.1"/>
    </source>
</evidence>
<accession>A0AA86REZ6</accession>
<evidence type="ECO:0000313" key="3">
    <source>
        <dbReference type="Proteomes" id="UP001642409"/>
    </source>
</evidence>
<dbReference type="Gene3D" id="3.40.50.1820">
    <property type="entry name" value="alpha/beta hydrolase"/>
    <property type="match status" value="1"/>
</dbReference>
<proteinExistence type="predicted"/>
<keyword evidence="3" id="KW-1185">Reference proteome</keyword>
<gene>
    <name evidence="2" type="ORF">HINF_LOCUS51467</name>
    <name evidence="1" type="ORF">HINF_LOCUS53605</name>
</gene>
<dbReference type="Pfam" id="PF02450">
    <property type="entry name" value="LCAT"/>
    <property type="match status" value="1"/>
</dbReference>
<name>A0AA86REZ6_9EUKA</name>
<organism evidence="1">
    <name type="scientific">Hexamita inflata</name>
    <dbReference type="NCBI Taxonomy" id="28002"/>
    <lineage>
        <taxon>Eukaryota</taxon>
        <taxon>Metamonada</taxon>
        <taxon>Diplomonadida</taxon>
        <taxon>Hexamitidae</taxon>
        <taxon>Hexamitinae</taxon>
        <taxon>Hexamita</taxon>
    </lineage>
</organism>
<dbReference type="AlphaFoldDB" id="A0AA86REZ6"/>
<dbReference type="InterPro" id="IPR003386">
    <property type="entry name" value="LACT/PDAT_acylTrfase"/>
</dbReference>
<dbReference type="EMBL" id="CAXDID020000251">
    <property type="protein sequence ID" value="CAL6064668.1"/>
    <property type="molecule type" value="Genomic_DNA"/>
</dbReference>
<dbReference type="GO" id="GO:0008374">
    <property type="term" value="F:O-acyltransferase activity"/>
    <property type="evidence" value="ECO:0007669"/>
    <property type="project" value="InterPro"/>
</dbReference>
<reference evidence="1" key="1">
    <citation type="submission" date="2023-06" db="EMBL/GenBank/DDBJ databases">
        <authorList>
            <person name="Kurt Z."/>
        </authorList>
    </citation>
    <scope>NUCLEOTIDE SEQUENCE</scope>
</reference>
<comment type="caution">
    <text evidence="1">The sequence shown here is derived from an EMBL/GenBank/DDBJ whole genome shotgun (WGS) entry which is preliminary data.</text>
</comment>
<keyword evidence="1" id="KW-0012">Acyltransferase</keyword>
<dbReference type="SUPFAM" id="SSF53474">
    <property type="entry name" value="alpha/beta-Hydrolases"/>
    <property type="match status" value="1"/>
</dbReference>
<sequence>MRGFSSISADDFSYNYEFIPLSKSSRKKLPPIIVIPGVAGSKMEARNKKTGETECVWINPSLKAITKCGQHLWGTFNEQTEQFESFVHEYCDVYSIKGLAGCDHLIDAKLFDYKLFENSSLTNYFGQFCNYFVKTFGYELGTNLFAFTYDWRQPLDDNKIQSELKKLIKRVKMINEQKVVIVGHSLGGVLVETFMRLNPDFEEDISKFIALGVPFDGVSGYSIQSMILGYNMKQPIPYCVTKGIQVGCGTIPYLLNSTHQQGPINKIFLKKLNSSTQQIQVNEPECGFESPKYDLVKFHDEVYGDEIPDVLYVLAKKMVTKRMLKDQFIEETLRNMQRGCKRGAIQLDFDAESPLKQVAQSVSQIIHAKKKPEELIEKNFEANTPTLSDFARKDYSWESFSVWGKSSWHALGQREYKYLDSKFMRVGGDLQFSPEFYHENKVAGTRRFSEMQNILDFYLAKQYYMEQQHVGLEQLESCNSSSEYLYGPWCSVKEQTSVEDKSAMDLAQFVHRPGTIDRALYGMSLMPYQKAYDIRKGTIQLQKGSTFRFLSIVGCGCQTPLHVVYQKPISNYEELLYQIPQQINVDGDYTVLTTCALSDPFDNSVVSDRIVINGLKHFPMIADQRVYDIVSKEIGLQ</sequence>
<dbReference type="PANTHER" id="PTHR11440">
    <property type="entry name" value="LECITHIN-CHOLESTEROL ACYLTRANSFERASE-RELATED"/>
    <property type="match status" value="1"/>
</dbReference>
<protein>
    <submittedName>
        <fullName evidence="1">Lecithin-cholesterol acyltransferase</fullName>
    </submittedName>
    <submittedName>
        <fullName evidence="2">Lecithin-cholesterol_acyltransferase</fullName>
    </submittedName>
</protein>
<evidence type="ECO:0000313" key="1">
    <source>
        <dbReference type="EMBL" id="CAI9965960.1"/>
    </source>
</evidence>
<dbReference type="InterPro" id="IPR029058">
    <property type="entry name" value="AB_hydrolase_fold"/>
</dbReference>
<dbReference type="Proteomes" id="UP001642409">
    <property type="component" value="Unassembled WGS sequence"/>
</dbReference>
<dbReference type="EMBL" id="CATOUU010000997">
    <property type="protein sequence ID" value="CAI9965960.1"/>
    <property type="molecule type" value="Genomic_DNA"/>
</dbReference>
<keyword evidence="1" id="KW-0808">Transferase</keyword>
<reference evidence="2 3" key="2">
    <citation type="submission" date="2024-07" db="EMBL/GenBank/DDBJ databases">
        <authorList>
            <person name="Akdeniz Z."/>
        </authorList>
    </citation>
    <scope>NUCLEOTIDE SEQUENCE [LARGE SCALE GENOMIC DNA]</scope>
</reference>